<organism evidence="1 2">
    <name type="scientific">Pluteus cervinus</name>
    <dbReference type="NCBI Taxonomy" id="181527"/>
    <lineage>
        <taxon>Eukaryota</taxon>
        <taxon>Fungi</taxon>
        <taxon>Dikarya</taxon>
        <taxon>Basidiomycota</taxon>
        <taxon>Agaricomycotina</taxon>
        <taxon>Agaricomycetes</taxon>
        <taxon>Agaricomycetidae</taxon>
        <taxon>Agaricales</taxon>
        <taxon>Pluteineae</taxon>
        <taxon>Pluteaceae</taxon>
        <taxon>Pluteus</taxon>
    </lineage>
</organism>
<dbReference type="Proteomes" id="UP000308600">
    <property type="component" value="Unassembled WGS sequence"/>
</dbReference>
<name>A0ACD3BBG5_9AGAR</name>
<protein>
    <submittedName>
        <fullName evidence="1">Uncharacterized protein</fullName>
    </submittedName>
</protein>
<accession>A0ACD3BBG5</accession>
<sequence>MSTPGTGSGLRLARLYRDLNELKDSPYEGIQIFTDDANILKFCLVLTPLSGPWEDLSLHFDVKIPERWPAAPPKIKCSTPGITHPNLFGSYICCDILKELNFSEQGYLGGYTPAFTLGGLFVQFLSFFSSSKIEQQHGGTILIGETTLHLYIRECDFADNATPTTLHLSCDSTFAKQAALEKEWKYMKAKPIEIGAYTSSQGPVVHKVKSLEAKRSRIHKFEFPNPRWGETLKSISQWTCDKCPYGSDKLPHHRGALSPVPDLESGILYQPTDHCVLDKLKDDILSYLLSRLPTESVVTLSEAYPRAAKLTRLTHTLIEREVHCFFLRTTLSNSILGIGFSFNFYARTFSSDFDYLSEIAFEKYAVRHGLQRREFEYFLPLAFSKQHFETALASIWKRLRLIDRVFEKAVEMGKKQAEAMKRIRGGDLKEEEYDPVPWGSFAEDEFVPQFHTPTPEYELVRAIYRMMNNLVVNLMKSCDDVVNDQQKALGRVTYASEKAIQGYCHLLHLLICLSRKEVKILVEAVKVLKNFMEKKKMRTKDVVPDLGDLIVMTVLVIAKPLRNEQHLMTWENLSGSLLQEALVRNTYWILKDTPELELLEQGPSKYRLQKTFEKSRTSLRLIMFQLTFMDLFVETYGEEATRSGTGRSGLKKLDDDYGFVEKELPSRMVKEIKEIYAIKTWEGFFKRVRFEKGFALGEERIAQVLREAVMLSAEREYHAPTKEKDLEALVARRGRADSQWQQTQGQ</sequence>
<dbReference type="EMBL" id="ML208262">
    <property type="protein sequence ID" value="TFK75490.1"/>
    <property type="molecule type" value="Genomic_DNA"/>
</dbReference>
<reference evidence="1 2" key="1">
    <citation type="journal article" date="2019" name="Nat. Ecol. Evol.">
        <title>Megaphylogeny resolves global patterns of mushroom evolution.</title>
        <authorList>
            <person name="Varga T."/>
            <person name="Krizsan K."/>
            <person name="Foldi C."/>
            <person name="Dima B."/>
            <person name="Sanchez-Garcia M."/>
            <person name="Sanchez-Ramirez S."/>
            <person name="Szollosi G.J."/>
            <person name="Szarkandi J.G."/>
            <person name="Papp V."/>
            <person name="Albert L."/>
            <person name="Andreopoulos W."/>
            <person name="Angelini C."/>
            <person name="Antonin V."/>
            <person name="Barry K.W."/>
            <person name="Bougher N.L."/>
            <person name="Buchanan P."/>
            <person name="Buyck B."/>
            <person name="Bense V."/>
            <person name="Catcheside P."/>
            <person name="Chovatia M."/>
            <person name="Cooper J."/>
            <person name="Damon W."/>
            <person name="Desjardin D."/>
            <person name="Finy P."/>
            <person name="Geml J."/>
            <person name="Haridas S."/>
            <person name="Hughes K."/>
            <person name="Justo A."/>
            <person name="Karasinski D."/>
            <person name="Kautmanova I."/>
            <person name="Kiss B."/>
            <person name="Kocsube S."/>
            <person name="Kotiranta H."/>
            <person name="LaButti K.M."/>
            <person name="Lechner B.E."/>
            <person name="Liimatainen K."/>
            <person name="Lipzen A."/>
            <person name="Lukacs Z."/>
            <person name="Mihaltcheva S."/>
            <person name="Morgado L.N."/>
            <person name="Niskanen T."/>
            <person name="Noordeloos M.E."/>
            <person name="Ohm R.A."/>
            <person name="Ortiz-Santana B."/>
            <person name="Ovrebo C."/>
            <person name="Racz N."/>
            <person name="Riley R."/>
            <person name="Savchenko A."/>
            <person name="Shiryaev A."/>
            <person name="Soop K."/>
            <person name="Spirin V."/>
            <person name="Szebenyi C."/>
            <person name="Tomsovsky M."/>
            <person name="Tulloss R.E."/>
            <person name="Uehling J."/>
            <person name="Grigoriev I.V."/>
            <person name="Vagvolgyi C."/>
            <person name="Papp T."/>
            <person name="Martin F.M."/>
            <person name="Miettinen O."/>
            <person name="Hibbett D.S."/>
            <person name="Nagy L.G."/>
        </authorList>
    </citation>
    <scope>NUCLEOTIDE SEQUENCE [LARGE SCALE GENOMIC DNA]</scope>
    <source>
        <strain evidence="1 2">NL-1719</strain>
    </source>
</reference>
<evidence type="ECO:0000313" key="2">
    <source>
        <dbReference type="Proteomes" id="UP000308600"/>
    </source>
</evidence>
<gene>
    <name evidence="1" type="ORF">BDN72DRAFT_954690</name>
</gene>
<evidence type="ECO:0000313" key="1">
    <source>
        <dbReference type="EMBL" id="TFK75490.1"/>
    </source>
</evidence>
<proteinExistence type="predicted"/>
<keyword evidence="2" id="KW-1185">Reference proteome</keyword>